<dbReference type="AlphaFoldDB" id="A0A378L039"/>
<accession>A0A378L039</accession>
<name>A0A378L039_9GAMM</name>
<sequence length="88" mass="10085">MNLRTILSSFESSTYRWLVDPGLVFFLSTSHHVVLFFIRGLIPELRASIRALASISTSRQSGGTFRTPLYMMKFDTLIKKPFLLTNRS</sequence>
<evidence type="ECO:0000313" key="1">
    <source>
        <dbReference type="EMBL" id="STY19157.1"/>
    </source>
</evidence>
<proteinExistence type="predicted"/>
<dbReference type="EMBL" id="UGOW01000001">
    <property type="protein sequence ID" value="STY19157.1"/>
    <property type="molecule type" value="Genomic_DNA"/>
</dbReference>
<gene>
    <name evidence="1" type="ORF">NCTC12376_02988</name>
</gene>
<organism evidence="1 2">
    <name type="scientific">Legionella quateirensis</name>
    <dbReference type="NCBI Taxonomy" id="45072"/>
    <lineage>
        <taxon>Bacteria</taxon>
        <taxon>Pseudomonadati</taxon>
        <taxon>Pseudomonadota</taxon>
        <taxon>Gammaproteobacteria</taxon>
        <taxon>Legionellales</taxon>
        <taxon>Legionellaceae</taxon>
        <taxon>Legionella</taxon>
    </lineage>
</organism>
<evidence type="ECO:0000313" key="2">
    <source>
        <dbReference type="Proteomes" id="UP000254230"/>
    </source>
</evidence>
<protein>
    <submittedName>
        <fullName evidence="1">Uncharacterized protein</fullName>
    </submittedName>
</protein>
<reference evidence="1 2" key="1">
    <citation type="submission" date="2018-06" db="EMBL/GenBank/DDBJ databases">
        <authorList>
            <consortium name="Pathogen Informatics"/>
            <person name="Doyle S."/>
        </authorList>
    </citation>
    <scope>NUCLEOTIDE SEQUENCE [LARGE SCALE GENOMIC DNA]</scope>
    <source>
        <strain evidence="1 2">NCTC12376</strain>
    </source>
</reference>
<dbReference type="Proteomes" id="UP000254230">
    <property type="component" value="Unassembled WGS sequence"/>
</dbReference>